<sequence>MFASSQSLLRERGRKSEGVTAKFGLAAWAGRRM</sequence>
<reference evidence="1" key="2">
    <citation type="journal article" date="2015" name="Data Brief">
        <title>Shoot transcriptome of the giant reed, Arundo donax.</title>
        <authorList>
            <person name="Barrero R.A."/>
            <person name="Guerrero F.D."/>
            <person name="Moolhuijzen P."/>
            <person name="Goolsby J.A."/>
            <person name="Tidwell J."/>
            <person name="Bellgard S.E."/>
            <person name="Bellgard M.I."/>
        </authorList>
    </citation>
    <scope>NUCLEOTIDE SEQUENCE</scope>
    <source>
        <tissue evidence="1">Shoot tissue taken approximately 20 cm above the soil surface</tissue>
    </source>
</reference>
<name>A0A0A9AZE4_ARUDO</name>
<dbReference type="EMBL" id="GBRH01245443">
    <property type="protein sequence ID" value="JAD52452.1"/>
    <property type="molecule type" value="Transcribed_RNA"/>
</dbReference>
<evidence type="ECO:0000313" key="1">
    <source>
        <dbReference type="EMBL" id="JAD52452.1"/>
    </source>
</evidence>
<protein>
    <submittedName>
        <fullName evidence="1">Uncharacterized protein</fullName>
    </submittedName>
</protein>
<dbReference type="AlphaFoldDB" id="A0A0A9AZE4"/>
<proteinExistence type="predicted"/>
<organism evidence="1">
    <name type="scientific">Arundo donax</name>
    <name type="common">Giant reed</name>
    <name type="synonym">Donax arundinaceus</name>
    <dbReference type="NCBI Taxonomy" id="35708"/>
    <lineage>
        <taxon>Eukaryota</taxon>
        <taxon>Viridiplantae</taxon>
        <taxon>Streptophyta</taxon>
        <taxon>Embryophyta</taxon>
        <taxon>Tracheophyta</taxon>
        <taxon>Spermatophyta</taxon>
        <taxon>Magnoliopsida</taxon>
        <taxon>Liliopsida</taxon>
        <taxon>Poales</taxon>
        <taxon>Poaceae</taxon>
        <taxon>PACMAD clade</taxon>
        <taxon>Arundinoideae</taxon>
        <taxon>Arundineae</taxon>
        <taxon>Arundo</taxon>
    </lineage>
</organism>
<reference evidence="1" key="1">
    <citation type="submission" date="2014-09" db="EMBL/GenBank/DDBJ databases">
        <authorList>
            <person name="Magalhaes I.L.F."/>
            <person name="Oliveira U."/>
            <person name="Santos F.R."/>
            <person name="Vidigal T.H.D.A."/>
            <person name="Brescovit A.D."/>
            <person name="Santos A.J."/>
        </authorList>
    </citation>
    <scope>NUCLEOTIDE SEQUENCE</scope>
    <source>
        <tissue evidence="1">Shoot tissue taken approximately 20 cm above the soil surface</tissue>
    </source>
</reference>
<accession>A0A0A9AZE4</accession>